<sequence>MTKKYLSLSPLTLKVGALLVTGIGLPCMVNSQTLPYSYDFEDLSPGNIAPTFLAGNLNEITGTGRQGNPYGWYGSAFGTNERVTISPDMNSPWDVGGSQSAALVDRNASSIAPSIYNYFTDRTGLTNNNPSSVDVDGSLGASLTGSGYTVAWDFYGADLNTQPHFAFYSSNGTEAFALDVRYSTHYLRYSDGSGSTQLVEYAMKDENWYRFEVVDIDIDNQTYGFNVYEWNGTSGTTVATVTDAAFANSVTDLDYFRLRVNTANTEPEYYLDNFSIIPEPSSTALLFGSFTCMLAIFMKRRRQ</sequence>
<dbReference type="RefSeq" id="WP_308983472.1">
    <property type="nucleotide sequence ID" value="NZ_JARXIC010000001.1"/>
</dbReference>
<keyword evidence="3" id="KW-1185">Reference proteome</keyword>
<evidence type="ECO:0000313" key="3">
    <source>
        <dbReference type="Proteomes" id="UP001243717"/>
    </source>
</evidence>
<evidence type="ECO:0000256" key="1">
    <source>
        <dbReference type="SAM" id="Phobius"/>
    </source>
</evidence>
<keyword evidence="1" id="KW-0472">Membrane</keyword>
<reference evidence="2 3" key="1">
    <citation type="submission" date="2023-04" db="EMBL/GenBank/DDBJ databases">
        <title>A novel bacteria isolated from coastal sediment.</title>
        <authorList>
            <person name="Liu X.-J."/>
            <person name="Du Z.-J."/>
        </authorList>
    </citation>
    <scope>NUCLEOTIDE SEQUENCE [LARGE SCALE GENOMIC DNA]</scope>
    <source>
        <strain evidence="2 3">SDUM461004</strain>
    </source>
</reference>
<dbReference type="InterPro" id="IPR013424">
    <property type="entry name" value="Ice-binding_C"/>
</dbReference>
<keyword evidence="1" id="KW-0812">Transmembrane</keyword>
<feature type="transmembrane region" description="Helical" evidence="1">
    <location>
        <begin position="281"/>
        <end position="298"/>
    </location>
</feature>
<dbReference type="Proteomes" id="UP001243717">
    <property type="component" value="Unassembled WGS sequence"/>
</dbReference>
<evidence type="ECO:0000313" key="2">
    <source>
        <dbReference type="EMBL" id="MDQ8192964.1"/>
    </source>
</evidence>
<accession>A0ABU1AEM6</accession>
<keyword evidence="1" id="KW-1133">Transmembrane helix</keyword>
<name>A0ABU1AEM6_9BACT</name>
<dbReference type="EMBL" id="JARXIC010000001">
    <property type="protein sequence ID" value="MDQ8192964.1"/>
    <property type="molecule type" value="Genomic_DNA"/>
</dbReference>
<protein>
    <submittedName>
        <fullName evidence="2">PEP-CTERM sorting domain-containing protein</fullName>
    </submittedName>
</protein>
<gene>
    <name evidence="2" type="ORF">QEH59_00905</name>
</gene>
<proteinExistence type="predicted"/>
<organism evidence="2 3">
    <name type="scientific">Thalassobacterium sedimentorum</name>
    <dbReference type="NCBI Taxonomy" id="3041258"/>
    <lineage>
        <taxon>Bacteria</taxon>
        <taxon>Pseudomonadati</taxon>
        <taxon>Verrucomicrobiota</taxon>
        <taxon>Opitutia</taxon>
        <taxon>Puniceicoccales</taxon>
        <taxon>Coraliomargaritaceae</taxon>
        <taxon>Thalassobacterium</taxon>
    </lineage>
</organism>
<comment type="caution">
    <text evidence="2">The sequence shown here is derived from an EMBL/GenBank/DDBJ whole genome shotgun (WGS) entry which is preliminary data.</text>
</comment>
<dbReference type="NCBIfam" id="TIGR02595">
    <property type="entry name" value="PEP_CTERM"/>
    <property type="match status" value="1"/>
</dbReference>